<dbReference type="Proteomes" id="UP000325933">
    <property type="component" value="Unassembled WGS sequence"/>
</dbReference>
<dbReference type="EMBL" id="VYQB01000013">
    <property type="protein sequence ID" value="KAA9014337.1"/>
    <property type="molecule type" value="Genomic_DNA"/>
</dbReference>
<dbReference type="Proteomes" id="UP000326364">
    <property type="component" value="Unassembled WGS sequence"/>
</dbReference>
<proteinExistence type="predicted"/>
<feature type="signal peptide" evidence="1">
    <location>
        <begin position="1"/>
        <end position="27"/>
    </location>
</feature>
<evidence type="ECO:0000313" key="4">
    <source>
        <dbReference type="Proteomes" id="UP000325933"/>
    </source>
</evidence>
<protein>
    <recommendedName>
        <fullName evidence="6">Spore coat protein U domain-containing protein</fullName>
    </recommendedName>
</protein>
<keyword evidence="1" id="KW-0732">Signal</keyword>
<evidence type="ECO:0000313" key="2">
    <source>
        <dbReference type="EMBL" id="KAA9014337.1"/>
    </source>
</evidence>
<evidence type="ECO:0008006" key="6">
    <source>
        <dbReference type="Google" id="ProtNLM"/>
    </source>
</evidence>
<accession>A0A5J5I0Z7</accession>
<dbReference type="EMBL" id="VYQA01000013">
    <property type="protein sequence ID" value="KAA9027426.1"/>
    <property type="molecule type" value="Genomic_DNA"/>
</dbReference>
<dbReference type="RefSeq" id="WP_150426531.1">
    <property type="nucleotide sequence ID" value="NZ_VYQA01000013.1"/>
</dbReference>
<gene>
    <name evidence="3" type="ORF">F4U95_17055</name>
    <name evidence="2" type="ORF">F4U96_16930</name>
</gene>
<feature type="chain" id="PRO_5023926824" description="Spore coat protein U domain-containing protein" evidence="1">
    <location>
        <begin position="28"/>
        <end position="147"/>
    </location>
</feature>
<dbReference type="AlphaFoldDB" id="A0A5J5I0Z7"/>
<evidence type="ECO:0000313" key="5">
    <source>
        <dbReference type="Proteomes" id="UP000326364"/>
    </source>
</evidence>
<name>A0A5J5I0Z7_9SPHN</name>
<sequence>MSKTIARMVPALLVAAVAITGTTPVAADVVTSSIHIRGIVPTICNVRFGGAIANVEGNAINLGMMTQMCNDAAGYKVVLHTPAGLNNATFVYGTMRVPLSESGETVIIDTNSPNWSRTPAEIQLGGSEELPDNFALHIQAEPKGTIY</sequence>
<comment type="caution">
    <text evidence="3">The sequence shown here is derived from an EMBL/GenBank/DDBJ whole genome shotgun (WGS) entry which is preliminary data.</text>
</comment>
<evidence type="ECO:0000313" key="3">
    <source>
        <dbReference type="EMBL" id="KAA9027426.1"/>
    </source>
</evidence>
<reference evidence="4 5" key="1">
    <citation type="submission" date="2019-09" db="EMBL/GenBank/DDBJ databases">
        <authorList>
            <person name="Feng G."/>
        </authorList>
    </citation>
    <scope>NUCLEOTIDE SEQUENCE [LARGE SCALE GENOMIC DNA]</scope>
    <source>
        <strain evidence="3 4">KACC 19283</strain>
        <strain evidence="2 5">KACC 19284</strain>
    </source>
</reference>
<organism evidence="3 4">
    <name type="scientific">Sphingobium limneticum</name>
    <dbReference type="NCBI Taxonomy" id="1007511"/>
    <lineage>
        <taxon>Bacteria</taxon>
        <taxon>Pseudomonadati</taxon>
        <taxon>Pseudomonadota</taxon>
        <taxon>Alphaproteobacteria</taxon>
        <taxon>Sphingomonadales</taxon>
        <taxon>Sphingomonadaceae</taxon>
        <taxon>Sphingobium</taxon>
    </lineage>
</organism>
<evidence type="ECO:0000256" key="1">
    <source>
        <dbReference type="SAM" id="SignalP"/>
    </source>
</evidence>
<keyword evidence="5" id="KW-1185">Reference proteome</keyword>